<feature type="region of interest" description="Disordered" evidence="1">
    <location>
        <begin position="1"/>
        <end position="33"/>
    </location>
</feature>
<feature type="compositionally biased region" description="Basic and acidic residues" evidence="1">
    <location>
        <begin position="13"/>
        <end position="33"/>
    </location>
</feature>
<accession>A0A3S5B5M4</accession>
<dbReference type="Proteomes" id="UP000784294">
    <property type="component" value="Unassembled WGS sequence"/>
</dbReference>
<evidence type="ECO:0000313" key="3">
    <source>
        <dbReference type="Proteomes" id="UP000784294"/>
    </source>
</evidence>
<keyword evidence="3" id="KW-1185">Reference proteome</keyword>
<dbReference type="EMBL" id="CAAALY010247504">
    <property type="protein sequence ID" value="VEL34354.1"/>
    <property type="molecule type" value="Genomic_DNA"/>
</dbReference>
<evidence type="ECO:0000313" key="2">
    <source>
        <dbReference type="EMBL" id="VEL34354.1"/>
    </source>
</evidence>
<sequence>MKLDESPSFPSPLRREPASSLRGDHGSSSNDDVRDALAEVKSTCSLLAESHPSRMSDVSVGDRVRSLWNLEDHATERQGSWRRNVGEETRLKRPNMPDFGIELHCESPTIEEGEERANCMKKTDISHVVLFGDEANLLLTLESAKATEARRNHFILTGQTWMLIQERAPHILPSVRTKKIGEIFLLFHVMCGKNLLRNFQKL</sequence>
<comment type="caution">
    <text evidence="2">The sequence shown here is derived from an EMBL/GenBank/DDBJ whole genome shotgun (WGS) entry which is preliminary data.</text>
</comment>
<evidence type="ECO:0000256" key="1">
    <source>
        <dbReference type="SAM" id="MobiDB-lite"/>
    </source>
</evidence>
<protein>
    <submittedName>
        <fullName evidence="2">Uncharacterized protein</fullName>
    </submittedName>
</protein>
<proteinExistence type="predicted"/>
<organism evidence="2 3">
    <name type="scientific">Protopolystoma xenopodis</name>
    <dbReference type="NCBI Taxonomy" id="117903"/>
    <lineage>
        <taxon>Eukaryota</taxon>
        <taxon>Metazoa</taxon>
        <taxon>Spiralia</taxon>
        <taxon>Lophotrochozoa</taxon>
        <taxon>Platyhelminthes</taxon>
        <taxon>Monogenea</taxon>
        <taxon>Polyopisthocotylea</taxon>
        <taxon>Polystomatidea</taxon>
        <taxon>Polystomatidae</taxon>
        <taxon>Protopolystoma</taxon>
    </lineage>
</organism>
<gene>
    <name evidence="2" type="ORF">PXEA_LOCUS27794</name>
</gene>
<dbReference type="AlphaFoldDB" id="A0A3S5B5M4"/>
<reference evidence="2" key="1">
    <citation type="submission" date="2018-11" db="EMBL/GenBank/DDBJ databases">
        <authorList>
            <consortium name="Pathogen Informatics"/>
        </authorList>
    </citation>
    <scope>NUCLEOTIDE SEQUENCE</scope>
</reference>
<name>A0A3S5B5M4_9PLAT</name>